<feature type="domain" description="Metallo-beta-lactamase" evidence="1">
    <location>
        <begin position="63"/>
        <end position="247"/>
    </location>
</feature>
<accession>G6ADZ2</accession>
<dbReference type="EMBL" id="AFXP01000003">
    <property type="protein sequence ID" value="EHG16991.1"/>
    <property type="molecule type" value="Genomic_DNA"/>
</dbReference>
<dbReference type="SMART" id="SM00849">
    <property type="entry name" value="Lactamase_B"/>
    <property type="match status" value="1"/>
</dbReference>
<dbReference type="PANTHER" id="PTHR42663:SF6">
    <property type="entry name" value="HYDROLASE C777.06C-RELATED"/>
    <property type="match status" value="1"/>
</dbReference>
<dbReference type="AlphaFoldDB" id="G6ADZ2"/>
<comment type="caution">
    <text evidence="2">The sequence shown here is derived from an EMBL/GenBank/DDBJ whole genome shotgun (WGS) entry which is preliminary data.</text>
</comment>
<dbReference type="HOGENOM" id="CLU_044538_2_1_10"/>
<proteinExistence type="predicted"/>
<dbReference type="InterPro" id="IPR001279">
    <property type="entry name" value="Metallo-B-lactamas"/>
</dbReference>
<gene>
    <name evidence="2" type="ORF">HMPREF9138_00319</name>
</gene>
<dbReference type="Pfam" id="PF12706">
    <property type="entry name" value="Lactamase_B_2"/>
    <property type="match status" value="1"/>
</dbReference>
<dbReference type="PATRIC" id="fig|857291.3.peg.316"/>
<sequence>MKQGEYISGKESVRSDSLTTKIKESLVPKMTLTFLGTGTSNGVPVIGCNCKVCKSKDPRDNRLRTSALLETGHTRVLIDCGPDFRQQILPLPFRKIDALLVTHIHYDHVGGIDDLRPYCALGDIDIYANEDTCAGLRHNFPYCFTEKLYPGVPKLNLHAVLPHSYFQIGELDVVPIVVVHDKLPILGFRIGKLAYITDMKTIGDAELTYLKGVETLVVNGLRWERSHHSHQLIPEAIKFSKRIGAQRTYLTHLTHQVGLHKEAQQRLPEGVFLACDGLKIVI</sequence>
<reference evidence="2 3" key="1">
    <citation type="submission" date="2011-10" db="EMBL/GenBank/DDBJ databases">
        <title>The Genome Sequence of Prevotella histicola F0411.</title>
        <authorList>
            <consortium name="The Broad Institute Genome Sequencing Platform"/>
            <person name="Earl A."/>
            <person name="Ward D."/>
            <person name="Feldgarden M."/>
            <person name="Gevers D."/>
            <person name="Izard J."/>
            <person name="Ganesan A."/>
            <person name="Blanton J.M."/>
            <person name="Baranova O.V."/>
            <person name="Tanner A.C."/>
            <person name="Mathney J.M.J."/>
            <person name="Dewhirst F.E."/>
            <person name="Young S.K."/>
            <person name="Zeng Q."/>
            <person name="Gargeya S."/>
            <person name="Fitzgerald M."/>
            <person name="Haas B."/>
            <person name="Abouelleil A."/>
            <person name="Alvarado L."/>
            <person name="Arachchi H.M."/>
            <person name="Berlin A."/>
            <person name="Brown A."/>
            <person name="Chapman S.B."/>
            <person name="Chen Z."/>
            <person name="Dunbar C."/>
            <person name="Freedman E."/>
            <person name="Gearin G."/>
            <person name="Gellesch M."/>
            <person name="Goldberg J."/>
            <person name="Griggs A."/>
            <person name="Gujja S."/>
            <person name="Heiman D."/>
            <person name="Howarth C."/>
            <person name="Larson L."/>
            <person name="Lui A."/>
            <person name="MacDonald P.J.P."/>
            <person name="Montmayeur A."/>
            <person name="Murphy C."/>
            <person name="Neiman D."/>
            <person name="Pearson M."/>
            <person name="Priest M."/>
            <person name="Roberts A."/>
            <person name="Saif S."/>
            <person name="Shea T."/>
            <person name="Shenoy N."/>
            <person name="Sisk P."/>
            <person name="Stolte C."/>
            <person name="Sykes S."/>
            <person name="Wortman J."/>
            <person name="Nusbaum C."/>
            <person name="Birren B."/>
        </authorList>
    </citation>
    <scope>NUCLEOTIDE SEQUENCE [LARGE SCALE GENOMIC DNA]</scope>
    <source>
        <strain evidence="2 3">F0411</strain>
    </source>
</reference>
<dbReference type="Gene3D" id="3.60.15.10">
    <property type="entry name" value="Ribonuclease Z/Hydroxyacylglutathione hydrolase-like"/>
    <property type="match status" value="1"/>
</dbReference>
<dbReference type="SUPFAM" id="SSF56281">
    <property type="entry name" value="Metallo-hydrolase/oxidoreductase"/>
    <property type="match status" value="1"/>
</dbReference>
<dbReference type="CDD" id="cd16279">
    <property type="entry name" value="metallo-hydrolase-like_MBL-fold"/>
    <property type="match status" value="1"/>
</dbReference>
<evidence type="ECO:0000313" key="2">
    <source>
        <dbReference type="EMBL" id="EHG16991.1"/>
    </source>
</evidence>
<dbReference type="Proteomes" id="UP000004597">
    <property type="component" value="Unassembled WGS sequence"/>
</dbReference>
<protein>
    <recommendedName>
        <fullName evidence="1">Metallo-beta-lactamase domain-containing protein</fullName>
    </recommendedName>
</protein>
<name>G6ADZ2_9BACT</name>
<organism evidence="2 3">
    <name type="scientific">Prevotella histicola F0411</name>
    <dbReference type="NCBI Taxonomy" id="857291"/>
    <lineage>
        <taxon>Bacteria</taxon>
        <taxon>Pseudomonadati</taxon>
        <taxon>Bacteroidota</taxon>
        <taxon>Bacteroidia</taxon>
        <taxon>Bacteroidales</taxon>
        <taxon>Prevotellaceae</taxon>
        <taxon>Prevotella</taxon>
    </lineage>
</organism>
<dbReference type="PANTHER" id="PTHR42663">
    <property type="entry name" value="HYDROLASE C777.06C-RELATED-RELATED"/>
    <property type="match status" value="1"/>
</dbReference>
<dbReference type="InterPro" id="IPR036866">
    <property type="entry name" value="RibonucZ/Hydroxyglut_hydro"/>
</dbReference>
<dbReference type="STRING" id="857291.HMPREF9138_00319"/>
<evidence type="ECO:0000313" key="3">
    <source>
        <dbReference type="Proteomes" id="UP000004597"/>
    </source>
</evidence>
<keyword evidence="3" id="KW-1185">Reference proteome</keyword>
<evidence type="ECO:0000259" key="1">
    <source>
        <dbReference type="SMART" id="SM00849"/>
    </source>
</evidence>